<proteinExistence type="inferred from homology"/>
<dbReference type="InterPro" id="IPR011010">
    <property type="entry name" value="DNA_brk_join_enz"/>
</dbReference>
<evidence type="ECO:0000256" key="4">
    <source>
        <dbReference type="PROSITE-ProRule" id="PRU01248"/>
    </source>
</evidence>
<dbReference type="PANTHER" id="PTHR30349:SF64">
    <property type="entry name" value="PROPHAGE INTEGRASE INTD-RELATED"/>
    <property type="match status" value="1"/>
</dbReference>
<name>A0ABU3RWE6_9MICO</name>
<evidence type="ECO:0000256" key="2">
    <source>
        <dbReference type="ARBA" id="ARBA00023125"/>
    </source>
</evidence>
<evidence type="ECO:0000313" key="7">
    <source>
        <dbReference type="EMBL" id="MDU0327208.1"/>
    </source>
</evidence>
<dbReference type="CDD" id="cd01189">
    <property type="entry name" value="INT_ICEBs1_C_like"/>
    <property type="match status" value="1"/>
</dbReference>
<evidence type="ECO:0000313" key="8">
    <source>
        <dbReference type="Proteomes" id="UP001256673"/>
    </source>
</evidence>
<dbReference type="PROSITE" id="PS51900">
    <property type="entry name" value="CB"/>
    <property type="match status" value="1"/>
</dbReference>
<protein>
    <submittedName>
        <fullName evidence="7">Site-specific integrase</fullName>
    </submittedName>
</protein>
<keyword evidence="8" id="KW-1185">Reference proteome</keyword>
<dbReference type="InterPro" id="IPR058717">
    <property type="entry name" value="Phage_L5_Integrase_N"/>
</dbReference>
<gene>
    <name evidence="7" type="ORF">RWH43_10625</name>
</gene>
<dbReference type="InterPro" id="IPR010998">
    <property type="entry name" value="Integrase_recombinase_N"/>
</dbReference>
<evidence type="ECO:0000259" key="5">
    <source>
        <dbReference type="PROSITE" id="PS51898"/>
    </source>
</evidence>
<dbReference type="Proteomes" id="UP001256673">
    <property type="component" value="Unassembled WGS sequence"/>
</dbReference>
<dbReference type="RefSeq" id="WP_316001455.1">
    <property type="nucleotide sequence ID" value="NZ_JAWDIU010000003.1"/>
</dbReference>
<dbReference type="EMBL" id="JAWDIU010000003">
    <property type="protein sequence ID" value="MDU0327208.1"/>
    <property type="molecule type" value="Genomic_DNA"/>
</dbReference>
<dbReference type="Gene3D" id="1.10.443.10">
    <property type="entry name" value="Intergrase catalytic core"/>
    <property type="match status" value="1"/>
</dbReference>
<evidence type="ECO:0000256" key="1">
    <source>
        <dbReference type="ARBA" id="ARBA00008857"/>
    </source>
</evidence>
<keyword evidence="2 4" id="KW-0238">DNA-binding</keyword>
<keyword evidence="3" id="KW-0233">DNA recombination</keyword>
<dbReference type="Gene3D" id="1.10.150.130">
    <property type="match status" value="1"/>
</dbReference>
<dbReference type="InterPro" id="IPR044068">
    <property type="entry name" value="CB"/>
</dbReference>
<dbReference type="SUPFAM" id="SSF56349">
    <property type="entry name" value="DNA breaking-rejoining enzymes"/>
    <property type="match status" value="1"/>
</dbReference>
<dbReference type="InterPro" id="IPR013762">
    <property type="entry name" value="Integrase-like_cat_sf"/>
</dbReference>
<feature type="domain" description="Core-binding (CB)" evidence="6">
    <location>
        <begin position="58"/>
        <end position="135"/>
    </location>
</feature>
<dbReference type="PANTHER" id="PTHR30349">
    <property type="entry name" value="PHAGE INTEGRASE-RELATED"/>
    <property type="match status" value="1"/>
</dbReference>
<accession>A0ABU3RWE6</accession>
<feature type="domain" description="Tyr recombinase" evidence="5">
    <location>
        <begin position="158"/>
        <end position="348"/>
    </location>
</feature>
<organism evidence="7 8">
    <name type="scientific">Microbacterium algihabitans</name>
    <dbReference type="NCBI Taxonomy" id="3075992"/>
    <lineage>
        <taxon>Bacteria</taxon>
        <taxon>Bacillati</taxon>
        <taxon>Actinomycetota</taxon>
        <taxon>Actinomycetes</taxon>
        <taxon>Micrococcales</taxon>
        <taxon>Microbacteriaceae</taxon>
        <taxon>Microbacterium</taxon>
    </lineage>
</organism>
<reference evidence="7 8" key="1">
    <citation type="submission" date="2023-09" db="EMBL/GenBank/DDBJ databases">
        <title>Microbacterium fusihabitans sp. nov., Microbacterium phycihabitans sp. nov., and Microbacterium cervinum sp. nov., isolated from dried seaweeds of beach.</title>
        <authorList>
            <person name="Lee S.D."/>
        </authorList>
    </citation>
    <scope>NUCLEOTIDE SEQUENCE [LARGE SCALE GENOMIC DNA]</scope>
    <source>
        <strain evidence="7 8">KSW2-21</strain>
    </source>
</reference>
<dbReference type="Pfam" id="PF00589">
    <property type="entry name" value="Phage_integrase"/>
    <property type="match status" value="1"/>
</dbReference>
<dbReference type="PROSITE" id="PS51898">
    <property type="entry name" value="TYR_RECOMBINASE"/>
    <property type="match status" value="1"/>
</dbReference>
<comment type="caution">
    <text evidence="7">The sequence shown here is derived from an EMBL/GenBank/DDBJ whole genome shotgun (WGS) entry which is preliminary data.</text>
</comment>
<evidence type="ECO:0000259" key="6">
    <source>
        <dbReference type="PROSITE" id="PS51900"/>
    </source>
</evidence>
<dbReference type="Pfam" id="PF26003">
    <property type="entry name" value="Integrase_N_phage"/>
    <property type="match status" value="1"/>
</dbReference>
<dbReference type="InterPro" id="IPR002104">
    <property type="entry name" value="Integrase_catalytic"/>
</dbReference>
<comment type="similarity">
    <text evidence="1">Belongs to the 'phage' integrase family.</text>
</comment>
<dbReference type="InterPro" id="IPR050090">
    <property type="entry name" value="Tyrosine_recombinase_XerCD"/>
</dbReference>
<evidence type="ECO:0000256" key="3">
    <source>
        <dbReference type="ARBA" id="ARBA00023172"/>
    </source>
</evidence>
<sequence length="377" mass="40963">MASIRKRPDGAWRARYRDGDGREHARHFERKIDAQRWLDEVTATVVTGMYVDPRAGVELWDAWIDAWIARQAWAAGTVIAAETALRSVPWRRRQMGQVKPSDVQAWVAGETKRGLAASTVRTRLNYVQMAFRAAVLDQVIAKSPAASARPPRVRRSEASMDVLTLEQSAAVLEASGAFRPFVEVCLFAGLRLGEAAGLQLGDVNFLGRSVSVRRQVQGSSIASAELVAPKYGSERSVFVPGALMSSLSAHVAAESITAADEQLFRTPRGDLYQRNNAGEVWRGIRGRVGLPASVTLHTLRHTFASNLIASGCDVVTVQRALGHSQPSITLNVYSHLWPSAEDKTRAATADHMASIAALADSVRTVEGKPQVSGGAYR</sequence>